<dbReference type="InterPro" id="IPR050126">
    <property type="entry name" value="Ap4A_hydrolase"/>
</dbReference>
<dbReference type="GO" id="GO:0016791">
    <property type="term" value="F:phosphatase activity"/>
    <property type="evidence" value="ECO:0007669"/>
    <property type="project" value="TreeGrafter"/>
</dbReference>
<protein>
    <submittedName>
        <fullName evidence="2">Serine/threonine protein phosphatase</fullName>
    </submittedName>
</protein>
<evidence type="ECO:0000313" key="3">
    <source>
        <dbReference type="Proteomes" id="UP000612808"/>
    </source>
</evidence>
<name>A0A8J3JFA6_9ACTN</name>
<dbReference type="EMBL" id="BOMB01000027">
    <property type="protein sequence ID" value="GID13818.1"/>
    <property type="molecule type" value="Genomic_DNA"/>
</dbReference>
<comment type="caution">
    <text evidence="2">The sequence shown here is derived from an EMBL/GenBank/DDBJ whole genome shotgun (WGS) entry which is preliminary data.</text>
</comment>
<dbReference type="InterPro" id="IPR029052">
    <property type="entry name" value="Metallo-depent_PP-like"/>
</dbReference>
<feature type="domain" description="Calcineurin-like phosphoesterase" evidence="1">
    <location>
        <begin position="4"/>
        <end position="143"/>
    </location>
</feature>
<dbReference type="GO" id="GO:0008803">
    <property type="term" value="F:bis(5'-nucleosyl)-tetraphosphatase (symmetrical) activity"/>
    <property type="evidence" value="ECO:0007669"/>
    <property type="project" value="TreeGrafter"/>
</dbReference>
<organism evidence="2 3">
    <name type="scientific">Actinocatenispora rupis</name>
    <dbReference type="NCBI Taxonomy" id="519421"/>
    <lineage>
        <taxon>Bacteria</taxon>
        <taxon>Bacillati</taxon>
        <taxon>Actinomycetota</taxon>
        <taxon>Actinomycetes</taxon>
        <taxon>Micromonosporales</taxon>
        <taxon>Micromonosporaceae</taxon>
        <taxon>Actinocatenispora</taxon>
    </lineage>
</organism>
<dbReference type="InterPro" id="IPR004843">
    <property type="entry name" value="Calcineurin-like_PHP"/>
</dbReference>
<dbReference type="Pfam" id="PF00149">
    <property type="entry name" value="Metallophos"/>
    <property type="match status" value="1"/>
</dbReference>
<dbReference type="RefSeq" id="WP_203661213.1">
    <property type="nucleotide sequence ID" value="NZ_BAAAZM010000014.1"/>
</dbReference>
<evidence type="ECO:0000259" key="1">
    <source>
        <dbReference type="Pfam" id="PF00149"/>
    </source>
</evidence>
<dbReference type="GO" id="GO:0005737">
    <property type="term" value="C:cytoplasm"/>
    <property type="evidence" value="ECO:0007669"/>
    <property type="project" value="TreeGrafter"/>
</dbReference>
<dbReference type="PANTHER" id="PTHR42850:SF4">
    <property type="entry name" value="ZINC-DEPENDENT ENDOPOLYPHOSPHATASE"/>
    <property type="match status" value="1"/>
</dbReference>
<gene>
    <name evidence="2" type="ORF">Aru02nite_47070</name>
</gene>
<sequence>MKTKTAFVGDVHGNLTALNAMLRILAAQDLAHVVFLGDYINKGKESREVLQELISVARSGTVTLLRGNHETALLDALDTGNLGPFLKMGGAVTIRSYVGGRNVRADVLSDFRENLPREHVDAIRNMPETYETEDLIAKHVPPPVSGSKFRISAHLPIGELPVVREGSAQLDTGCDGTGGRLTALLWPTLDFVQVESSGDIVRP</sequence>
<evidence type="ECO:0000313" key="2">
    <source>
        <dbReference type="EMBL" id="GID13818.1"/>
    </source>
</evidence>
<dbReference type="Gene3D" id="3.60.21.10">
    <property type="match status" value="1"/>
</dbReference>
<dbReference type="SUPFAM" id="SSF56300">
    <property type="entry name" value="Metallo-dependent phosphatases"/>
    <property type="match status" value="1"/>
</dbReference>
<reference evidence="2" key="1">
    <citation type="submission" date="2021-01" db="EMBL/GenBank/DDBJ databases">
        <title>Whole genome shotgun sequence of Actinocatenispora rupis NBRC 107355.</title>
        <authorList>
            <person name="Komaki H."/>
            <person name="Tamura T."/>
        </authorList>
    </citation>
    <scope>NUCLEOTIDE SEQUENCE</scope>
    <source>
        <strain evidence="2">NBRC 107355</strain>
    </source>
</reference>
<accession>A0A8J3JFA6</accession>
<proteinExistence type="predicted"/>
<dbReference type="AlphaFoldDB" id="A0A8J3JFA6"/>
<dbReference type="PANTHER" id="PTHR42850">
    <property type="entry name" value="METALLOPHOSPHOESTERASE"/>
    <property type="match status" value="1"/>
</dbReference>
<dbReference type="Proteomes" id="UP000612808">
    <property type="component" value="Unassembled WGS sequence"/>
</dbReference>
<dbReference type="GO" id="GO:0110154">
    <property type="term" value="P:RNA decapping"/>
    <property type="evidence" value="ECO:0007669"/>
    <property type="project" value="TreeGrafter"/>
</dbReference>
<keyword evidence="3" id="KW-1185">Reference proteome</keyword>